<dbReference type="AlphaFoldDB" id="A0A066W480"/>
<evidence type="ECO:0000313" key="7">
    <source>
        <dbReference type="Proteomes" id="UP000027361"/>
    </source>
</evidence>
<organism evidence="6 7">
    <name type="scientific">Tilletiaria anomala (strain ATCC 24038 / CBS 436.72 / UBC 951)</name>
    <dbReference type="NCBI Taxonomy" id="1037660"/>
    <lineage>
        <taxon>Eukaryota</taxon>
        <taxon>Fungi</taxon>
        <taxon>Dikarya</taxon>
        <taxon>Basidiomycota</taxon>
        <taxon>Ustilaginomycotina</taxon>
        <taxon>Exobasidiomycetes</taxon>
        <taxon>Georgefischeriales</taxon>
        <taxon>Tilletiariaceae</taxon>
        <taxon>Tilletiaria</taxon>
    </lineage>
</organism>
<evidence type="ECO:0000256" key="3">
    <source>
        <dbReference type="ARBA" id="ARBA00022989"/>
    </source>
</evidence>
<dbReference type="HOGENOM" id="CLU_090404_1_1_1"/>
<dbReference type="EMBL" id="JMSN01000041">
    <property type="protein sequence ID" value="KDN45600.1"/>
    <property type="molecule type" value="Genomic_DNA"/>
</dbReference>
<sequence>MAMGEVMGMNMGDNSTSSASGGAAGQGMTMTGFHAGGGDVVWLAHFAPTTAPAILGTCALLFFMGLLSRWLHAIERGLVAYWHDEAFRRAEKRRGSSSTATANLAYDARRAPPWEASCDVPRGLFQLLQSGILYLLMLAVMTMNAYYFVAVLIGLATGESAFGRFGRKRWTSVAVPSHTSANGTYGSTREQVEKTD</sequence>
<dbReference type="STRING" id="1037660.A0A066W480"/>
<dbReference type="GeneID" id="25263247"/>
<gene>
    <name evidence="6" type="ORF">K437DRAFT_247046</name>
</gene>
<feature type="transmembrane region" description="Helical" evidence="5">
    <location>
        <begin position="132"/>
        <end position="156"/>
    </location>
</feature>
<evidence type="ECO:0000313" key="6">
    <source>
        <dbReference type="EMBL" id="KDN45600.1"/>
    </source>
</evidence>
<dbReference type="InParanoid" id="A0A066W480"/>
<keyword evidence="5" id="KW-0813">Transport</keyword>
<evidence type="ECO:0000256" key="4">
    <source>
        <dbReference type="ARBA" id="ARBA00023136"/>
    </source>
</evidence>
<keyword evidence="5" id="KW-0186">Copper</keyword>
<feature type="transmembrane region" description="Helical" evidence="5">
    <location>
        <begin position="40"/>
        <end position="67"/>
    </location>
</feature>
<keyword evidence="5" id="KW-0187">Copper transport</keyword>
<dbReference type="Proteomes" id="UP000027361">
    <property type="component" value="Unassembled WGS sequence"/>
</dbReference>
<dbReference type="Pfam" id="PF04145">
    <property type="entry name" value="Ctr"/>
    <property type="match status" value="1"/>
</dbReference>
<comment type="caution">
    <text evidence="6">The sequence shown here is derived from an EMBL/GenBank/DDBJ whole genome shotgun (WGS) entry which is preliminary data.</text>
</comment>
<dbReference type="OMA" id="EAYFIAW"/>
<accession>A0A066W480</accession>
<comment type="similarity">
    <text evidence="5">Belongs to the copper transporter (Ctr) (TC 1.A.56) family. SLC31A subfamily.</text>
</comment>
<dbReference type="OrthoDB" id="73901at2759"/>
<dbReference type="InterPro" id="IPR007274">
    <property type="entry name" value="Cop_transporter"/>
</dbReference>
<evidence type="ECO:0000256" key="5">
    <source>
        <dbReference type="RuleBase" id="RU367022"/>
    </source>
</evidence>
<keyword evidence="3 5" id="KW-1133">Transmembrane helix</keyword>
<keyword evidence="2 5" id="KW-0812">Transmembrane</keyword>
<comment type="subcellular location">
    <subcellularLocation>
        <location evidence="1 5">Membrane</location>
        <topology evidence="1 5">Multi-pass membrane protein</topology>
    </subcellularLocation>
</comment>
<dbReference type="PANTHER" id="PTHR12483:SF27">
    <property type="entry name" value="COPPER TRANSPORT PROTEIN CTR1"/>
    <property type="match status" value="1"/>
</dbReference>
<keyword evidence="5" id="KW-0406">Ion transport</keyword>
<evidence type="ECO:0000256" key="1">
    <source>
        <dbReference type="ARBA" id="ARBA00004141"/>
    </source>
</evidence>
<dbReference type="PANTHER" id="PTHR12483">
    <property type="entry name" value="SOLUTE CARRIER FAMILY 31 COPPER TRANSPORTERS"/>
    <property type="match status" value="1"/>
</dbReference>
<dbReference type="GO" id="GO:0005886">
    <property type="term" value="C:plasma membrane"/>
    <property type="evidence" value="ECO:0007669"/>
    <property type="project" value="TreeGrafter"/>
</dbReference>
<protein>
    <recommendedName>
        <fullName evidence="5">Copper transport protein</fullName>
    </recommendedName>
</protein>
<keyword evidence="4 5" id="KW-0472">Membrane</keyword>
<dbReference type="RefSeq" id="XP_013243239.1">
    <property type="nucleotide sequence ID" value="XM_013387785.1"/>
</dbReference>
<evidence type="ECO:0000256" key="2">
    <source>
        <dbReference type="ARBA" id="ARBA00022692"/>
    </source>
</evidence>
<keyword evidence="7" id="KW-1185">Reference proteome</keyword>
<dbReference type="GO" id="GO:0005375">
    <property type="term" value="F:copper ion transmembrane transporter activity"/>
    <property type="evidence" value="ECO:0007669"/>
    <property type="project" value="UniProtKB-UniRule"/>
</dbReference>
<proteinExistence type="inferred from homology"/>
<name>A0A066W480_TILAU</name>
<reference evidence="6 7" key="1">
    <citation type="submission" date="2014-05" db="EMBL/GenBank/DDBJ databases">
        <title>Draft genome sequence of a rare smut relative, Tilletiaria anomala UBC 951.</title>
        <authorList>
            <consortium name="DOE Joint Genome Institute"/>
            <person name="Toome M."/>
            <person name="Kuo A."/>
            <person name="Henrissat B."/>
            <person name="Lipzen A."/>
            <person name="Tritt A."/>
            <person name="Yoshinaga Y."/>
            <person name="Zane M."/>
            <person name="Barry K."/>
            <person name="Grigoriev I.V."/>
            <person name="Spatafora J.W."/>
            <person name="Aimea M.C."/>
        </authorList>
    </citation>
    <scope>NUCLEOTIDE SEQUENCE [LARGE SCALE GENOMIC DNA]</scope>
    <source>
        <strain evidence="6 7">UBC 951</strain>
    </source>
</reference>